<gene>
    <name evidence="2" type="ORF">KI387_040584</name>
</gene>
<keyword evidence="3" id="KW-1185">Reference proteome</keyword>
<dbReference type="PANTHER" id="PTHR11439">
    <property type="entry name" value="GAG-POL-RELATED RETROTRANSPOSON"/>
    <property type="match status" value="1"/>
</dbReference>
<protein>
    <recommendedName>
        <fullName evidence="1">Reverse transcriptase Ty1/copia-type domain-containing protein</fullName>
    </recommendedName>
</protein>
<feature type="non-terminal residue" evidence="2">
    <location>
        <position position="325"/>
    </location>
</feature>
<comment type="caution">
    <text evidence="2">The sequence shown here is derived from an EMBL/GenBank/DDBJ whole genome shotgun (WGS) entry which is preliminary data.</text>
</comment>
<dbReference type="PANTHER" id="PTHR11439:SF483">
    <property type="entry name" value="PEPTIDE SYNTHASE GLIP-LIKE, PUTATIVE (AFU_ORTHOLOGUE AFUA_3G12920)-RELATED"/>
    <property type="match status" value="1"/>
</dbReference>
<organism evidence="2 3">
    <name type="scientific">Taxus chinensis</name>
    <name type="common">Chinese yew</name>
    <name type="synonym">Taxus wallichiana var. chinensis</name>
    <dbReference type="NCBI Taxonomy" id="29808"/>
    <lineage>
        <taxon>Eukaryota</taxon>
        <taxon>Viridiplantae</taxon>
        <taxon>Streptophyta</taxon>
        <taxon>Embryophyta</taxon>
        <taxon>Tracheophyta</taxon>
        <taxon>Spermatophyta</taxon>
        <taxon>Pinopsida</taxon>
        <taxon>Pinidae</taxon>
        <taxon>Conifers II</taxon>
        <taxon>Cupressales</taxon>
        <taxon>Taxaceae</taxon>
        <taxon>Taxus</taxon>
    </lineage>
</organism>
<dbReference type="InterPro" id="IPR043502">
    <property type="entry name" value="DNA/RNA_pol_sf"/>
</dbReference>
<feature type="non-terminal residue" evidence="2">
    <location>
        <position position="1"/>
    </location>
</feature>
<dbReference type="AlphaFoldDB" id="A0AA38C8A0"/>
<evidence type="ECO:0000313" key="2">
    <source>
        <dbReference type="EMBL" id="KAH9294211.1"/>
    </source>
</evidence>
<dbReference type="EMBL" id="JAHRHJ020000301">
    <property type="protein sequence ID" value="KAH9294211.1"/>
    <property type="molecule type" value="Genomic_DNA"/>
</dbReference>
<name>A0AA38C8A0_TAXCH</name>
<accession>A0AA38C8A0</accession>
<dbReference type="OMA" id="DETHWMA"/>
<reference evidence="2 3" key="1">
    <citation type="journal article" date="2021" name="Nat. Plants">
        <title>The Taxus genome provides insights into paclitaxel biosynthesis.</title>
        <authorList>
            <person name="Xiong X."/>
            <person name="Gou J."/>
            <person name="Liao Q."/>
            <person name="Li Y."/>
            <person name="Zhou Q."/>
            <person name="Bi G."/>
            <person name="Li C."/>
            <person name="Du R."/>
            <person name="Wang X."/>
            <person name="Sun T."/>
            <person name="Guo L."/>
            <person name="Liang H."/>
            <person name="Lu P."/>
            <person name="Wu Y."/>
            <person name="Zhang Z."/>
            <person name="Ro D.K."/>
            <person name="Shang Y."/>
            <person name="Huang S."/>
            <person name="Yan J."/>
        </authorList>
    </citation>
    <scope>NUCLEOTIDE SEQUENCE [LARGE SCALE GENOMIC DNA]</scope>
    <source>
        <strain evidence="2">Ta-2019</strain>
    </source>
</reference>
<dbReference type="CDD" id="cd09272">
    <property type="entry name" value="RNase_HI_RT_Ty1"/>
    <property type="match status" value="1"/>
</dbReference>
<dbReference type="SUPFAM" id="SSF56672">
    <property type="entry name" value="DNA/RNA polymerases"/>
    <property type="match status" value="1"/>
</dbReference>
<sequence>HGFTRSPSDTNLYIKKVGTEIVILVLYVDDLVITGSSDNLVDDVKNDLKKSFDMTDLGLLHYCLGLEIWQKKNHIFVSQMKYAKTLLEKYGMSDCKPMSTPMEKGLQLSRFQDSPQVDGTHYRQLVGSLIYLTYTRPDLCFAVSYLARFMQEPKKCHWIAAKHVLRYVRGTVDFGLEYQKNTQFFLQGYTDSDYAGSVDDRKSTSGYVFHLGSGPISWISKKQTVVALSSTEAEYRAARGAVCEAIWLRRILADIGIPEEKPPIIHCDNQGVLKLVKNPVFHERTKHIEVECHYIREQVLNHQIQLQYCPTDSQIADILTKPLGK</sequence>
<dbReference type="InterPro" id="IPR013103">
    <property type="entry name" value="RVT_2"/>
</dbReference>
<evidence type="ECO:0000259" key="1">
    <source>
        <dbReference type="Pfam" id="PF07727"/>
    </source>
</evidence>
<feature type="domain" description="Reverse transcriptase Ty1/copia-type" evidence="1">
    <location>
        <begin position="1"/>
        <end position="104"/>
    </location>
</feature>
<dbReference type="Pfam" id="PF07727">
    <property type="entry name" value="RVT_2"/>
    <property type="match status" value="1"/>
</dbReference>
<dbReference type="Proteomes" id="UP000824469">
    <property type="component" value="Unassembled WGS sequence"/>
</dbReference>
<proteinExistence type="predicted"/>
<evidence type="ECO:0000313" key="3">
    <source>
        <dbReference type="Proteomes" id="UP000824469"/>
    </source>
</evidence>